<organism evidence="1 2">
    <name type="scientific">Nostoc cycadae WK-1</name>
    <dbReference type="NCBI Taxonomy" id="1861711"/>
    <lineage>
        <taxon>Bacteria</taxon>
        <taxon>Bacillati</taxon>
        <taxon>Cyanobacteriota</taxon>
        <taxon>Cyanophyceae</taxon>
        <taxon>Nostocales</taxon>
        <taxon>Nostocaceae</taxon>
        <taxon>Nostoc</taxon>
    </lineage>
</organism>
<evidence type="ECO:0000313" key="1">
    <source>
        <dbReference type="EMBL" id="GBE94647.1"/>
    </source>
</evidence>
<dbReference type="InterPro" id="IPR029063">
    <property type="entry name" value="SAM-dependent_MTases_sf"/>
</dbReference>
<gene>
    <name evidence="1" type="ORF">NCWK1_4426</name>
</gene>
<dbReference type="AlphaFoldDB" id="A0A2H6LN70"/>
<dbReference type="GO" id="GO:0032259">
    <property type="term" value="P:methylation"/>
    <property type="evidence" value="ECO:0007669"/>
    <property type="project" value="UniProtKB-KW"/>
</dbReference>
<dbReference type="Pfam" id="PF13489">
    <property type="entry name" value="Methyltransf_23"/>
    <property type="match status" value="1"/>
</dbReference>
<dbReference type="PANTHER" id="PTHR43861:SF6">
    <property type="entry name" value="METHYLTRANSFERASE TYPE 11"/>
    <property type="match status" value="1"/>
</dbReference>
<dbReference type="RefSeq" id="WP_103126308.1">
    <property type="nucleotide sequence ID" value="NZ_DF978438.1"/>
</dbReference>
<dbReference type="EMBL" id="BDGE01000083">
    <property type="protein sequence ID" value="GBE94647.1"/>
    <property type="molecule type" value="Genomic_DNA"/>
</dbReference>
<proteinExistence type="predicted"/>
<dbReference type="GO" id="GO:0008168">
    <property type="term" value="F:methyltransferase activity"/>
    <property type="evidence" value="ECO:0007669"/>
    <property type="project" value="UniProtKB-KW"/>
</dbReference>
<name>A0A2H6LN70_9NOSO</name>
<dbReference type="Proteomes" id="UP000236527">
    <property type="component" value="Unassembled WGS sequence"/>
</dbReference>
<dbReference type="Gene3D" id="3.40.50.150">
    <property type="entry name" value="Vaccinia Virus protein VP39"/>
    <property type="match status" value="1"/>
</dbReference>
<reference evidence="2" key="1">
    <citation type="journal article" date="2018" name="Genome Announc.">
        <title>Draft Genome Sequence of the Nitrogen-Fixing and Hormogonia-Inducing Cyanobacterium Nostoc cycadae Strain WK-1, Isolated from the Coralloid Roots of Cycas revoluta.</title>
        <authorList>
            <person name="Kanesaki Y."/>
            <person name="Hirose M."/>
            <person name="Hirose Y."/>
            <person name="Fujisawa T."/>
            <person name="Nakamura Y."/>
            <person name="Watanabe S."/>
            <person name="Matsunaga S."/>
            <person name="Uchida H."/>
            <person name="Murakami A."/>
        </authorList>
    </citation>
    <scope>NUCLEOTIDE SEQUENCE [LARGE SCALE GENOMIC DNA]</scope>
    <source>
        <strain evidence="2">WK-1</strain>
    </source>
</reference>
<accession>A0A2H6LN70</accession>
<protein>
    <submittedName>
        <fullName evidence="1">Type 12 methyltransferase</fullName>
    </submittedName>
</protein>
<dbReference type="PANTHER" id="PTHR43861">
    <property type="entry name" value="TRANS-ACONITATE 2-METHYLTRANSFERASE-RELATED"/>
    <property type="match status" value="1"/>
</dbReference>
<evidence type="ECO:0000313" key="2">
    <source>
        <dbReference type="Proteomes" id="UP000236527"/>
    </source>
</evidence>
<comment type="caution">
    <text evidence="1">The sequence shown here is derived from an EMBL/GenBank/DDBJ whole genome shotgun (WGS) entry which is preliminary data.</text>
</comment>
<keyword evidence="2" id="KW-1185">Reference proteome</keyword>
<keyword evidence="1" id="KW-0808">Transferase</keyword>
<dbReference type="CDD" id="cd02440">
    <property type="entry name" value="AdoMet_MTases"/>
    <property type="match status" value="1"/>
</dbReference>
<keyword evidence="1" id="KW-0489">Methyltransferase</keyword>
<sequence>MDKNFYLQYAAVEDQHWWFVGRRRIVEALIRQLKLPKQAKILEAGCATGGNLSMLARYGEVAAMELDETACLLANERRVTTVQQGSLPDKIPFTSQYDLIVILDVLEHIDDDLAALEALSSRLNPNSWLLITVPAYQFLWSYHDEINHHKRRYTLKKLQRVVKQAGYTVCYGSYFNTWLFPLVAGIRLLKNLLKLDKKADASSDLNLPAKPINKFLTFLFASERYLINRVSLPFGVSVVLTAQKINSTR</sequence>
<dbReference type="SUPFAM" id="SSF53335">
    <property type="entry name" value="S-adenosyl-L-methionine-dependent methyltransferases"/>
    <property type="match status" value="1"/>
</dbReference>